<organism evidence="1">
    <name type="scientific">bioreactor metagenome</name>
    <dbReference type="NCBI Taxonomy" id="1076179"/>
    <lineage>
        <taxon>unclassified sequences</taxon>
        <taxon>metagenomes</taxon>
        <taxon>ecological metagenomes</taxon>
    </lineage>
</organism>
<proteinExistence type="predicted"/>
<dbReference type="EMBL" id="VSSQ01001364">
    <property type="protein sequence ID" value="MPM07683.1"/>
    <property type="molecule type" value="Genomic_DNA"/>
</dbReference>
<comment type="caution">
    <text evidence="1">The sequence shown here is derived from an EMBL/GenBank/DDBJ whole genome shotgun (WGS) entry which is preliminary data.</text>
</comment>
<dbReference type="Pfam" id="PF08843">
    <property type="entry name" value="AbiEii"/>
    <property type="match status" value="1"/>
</dbReference>
<accession>A0A644X078</accession>
<evidence type="ECO:0008006" key="2">
    <source>
        <dbReference type="Google" id="ProtNLM"/>
    </source>
</evidence>
<protein>
    <recommendedName>
        <fullName evidence="2">Nucleotidyl transferase AbiEii/AbiGii toxin family protein</fullName>
    </recommendedName>
</protein>
<evidence type="ECO:0000313" key="1">
    <source>
        <dbReference type="EMBL" id="MPM07683.1"/>
    </source>
</evidence>
<name>A0A644X078_9ZZZZ</name>
<sequence length="286" mass="32620">MPSVPQLIRSVTQKTKVQQYIVEKDYGISYLLAAIVATDGLGDNLVLKGGTALKKLYFADYRFSEDLDYSTRVMGPVEQIDSLMETVVQSMDELLNEHGPFQVELEPLLLKQPHPGDQKAYLVRVQFPEQRQPLCRLKVEITVDEPILTPVEIRPVLHGFAEEIDVRIPVYSLTEITAEKLRALLQSKARLQERGWGASRVCRDYFDLWNLLQIPGQKLPELIPLLNHKCVIRDVAYTSPNDFVSEDLLSVARNEWEQQLLPFVPDAPPADELLPQVQSFILSIWE</sequence>
<dbReference type="InterPro" id="IPR014942">
    <property type="entry name" value="AbiEii"/>
</dbReference>
<dbReference type="AlphaFoldDB" id="A0A644X078"/>
<reference evidence="1" key="1">
    <citation type="submission" date="2019-08" db="EMBL/GenBank/DDBJ databases">
        <authorList>
            <person name="Kucharzyk K."/>
            <person name="Murdoch R.W."/>
            <person name="Higgins S."/>
            <person name="Loffler F."/>
        </authorList>
    </citation>
    <scope>NUCLEOTIDE SEQUENCE</scope>
</reference>
<dbReference type="Gene3D" id="3.10.450.620">
    <property type="entry name" value="JHP933, nucleotidyltransferase-like core domain"/>
    <property type="match status" value="1"/>
</dbReference>
<gene>
    <name evidence="1" type="ORF">SDC9_53990</name>
</gene>